<comment type="caution">
    <text evidence="6">The sequence shown here is derived from an EMBL/GenBank/DDBJ whole genome shotgun (WGS) entry which is preliminary data.</text>
</comment>
<reference evidence="7" key="1">
    <citation type="journal article" date="2019" name="Int. J. Syst. Evol. Microbiol.">
        <title>The Global Catalogue of Microorganisms (GCM) 10K type strain sequencing project: providing services to taxonomists for standard genome sequencing and annotation.</title>
        <authorList>
            <consortium name="The Broad Institute Genomics Platform"/>
            <consortium name="The Broad Institute Genome Sequencing Center for Infectious Disease"/>
            <person name="Wu L."/>
            <person name="Ma J."/>
        </authorList>
    </citation>
    <scope>NUCLEOTIDE SEQUENCE [LARGE SCALE GENOMIC DNA]</scope>
    <source>
        <strain evidence="7">NBRC 110140</strain>
    </source>
</reference>
<evidence type="ECO:0000313" key="6">
    <source>
        <dbReference type="EMBL" id="GLQ34764.1"/>
    </source>
</evidence>
<gene>
    <name evidence="6" type="primary">birA</name>
    <name evidence="6" type="ORF">GCM10007939_10470</name>
</gene>
<evidence type="ECO:0000256" key="4">
    <source>
        <dbReference type="ARBA" id="ARBA00047846"/>
    </source>
</evidence>
<dbReference type="InterPro" id="IPR003142">
    <property type="entry name" value="BPL_C"/>
</dbReference>
<protein>
    <recommendedName>
        <fullName evidence="3">biotin--[biotin carboxyl-carrier protein] ligase</fullName>
        <ecNumber evidence="3">6.3.4.15</ecNumber>
    </recommendedName>
</protein>
<dbReference type="GO" id="GO:0016874">
    <property type="term" value="F:ligase activity"/>
    <property type="evidence" value="ECO:0007669"/>
    <property type="project" value="UniProtKB-KW"/>
</dbReference>
<dbReference type="PANTHER" id="PTHR12835">
    <property type="entry name" value="BIOTIN PROTEIN LIGASE"/>
    <property type="match status" value="1"/>
</dbReference>
<evidence type="ECO:0000256" key="3">
    <source>
        <dbReference type="ARBA" id="ARBA00024227"/>
    </source>
</evidence>
<keyword evidence="7" id="KW-1185">Reference proteome</keyword>
<dbReference type="CDD" id="cd16442">
    <property type="entry name" value="BPL"/>
    <property type="match status" value="1"/>
</dbReference>
<sequence length="245" mass="26242">MSQWPQGFDRVVLDEIDSTNAEAKRRADQCGAPLWIMAWAQSAGVGRRGRVWNSARGNFSATLLKPINGTLTQVALHSFVTALALYDALVEVTGTPDRFTLKWPNDVLCDGRKLAGILLETCGNGPSHLCIGVGVNLAHSPDISALEAGSATPIDLGAVVGPEDFLEVLAAKFAQREANFATHGFGPTRTAWLAHAARIGQVITARMPRREITGIFHTIDDEGAVVIEANGTRHAITAADIFFES</sequence>
<dbReference type="SUPFAM" id="SSF55681">
    <property type="entry name" value="Class II aaRS and biotin synthetases"/>
    <property type="match status" value="1"/>
</dbReference>
<dbReference type="Proteomes" id="UP001156694">
    <property type="component" value="Unassembled WGS sequence"/>
</dbReference>
<comment type="catalytic activity">
    <reaction evidence="4">
        <text>biotin + L-lysyl-[protein] + ATP = N(6)-biotinyl-L-lysyl-[protein] + AMP + diphosphate + H(+)</text>
        <dbReference type="Rhea" id="RHEA:11756"/>
        <dbReference type="Rhea" id="RHEA-COMP:9752"/>
        <dbReference type="Rhea" id="RHEA-COMP:10505"/>
        <dbReference type="ChEBI" id="CHEBI:15378"/>
        <dbReference type="ChEBI" id="CHEBI:29969"/>
        <dbReference type="ChEBI" id="CHEBI:30616"/>
        <dbReference type="ChEBI" id="CHEBI:33019"/>
        <dbReference type="ChEBI" id="CHEBI:57586"/>
        <dbReference type="ChEBI" id="CHEBI:83144"/>
        <dbReference type="ChEBI" id="CHEBI:456215"/>
        <dbReference type="EC" id="6.3.4.15"/>
    </reaction>
</comment>
<dbReference type="Pfam" id="PF02237">
    <property type="entry name" value="BPL_C"/>
    <property type="match status" value="1"/>
</dbReference>
<dbReference type="EMBL" id="BSNN01000002">
    <property type="protein sequence ID" value="GLQ34764.1"/>
    <property type="molecule type" value="Genomic_DNA"/>
</dbReference>
<feature type="domain" description="BPL/LPL catalytic" evidence="5">
    <location>
        <begin position="1"/>
        <end position="181"/>
    </location>
</feature>
<dbReference type="RefSeq" id="WP_284376741.1">
    <property type="nucleotide sequence ID" value="NZ_BSNN01000002.1"/>
</dbReference>
<dbReference type="InterPro" id="IPR004143">
    <property type="entry name" value="BPL_LPL_catalytic"/>
</dbReference>
<dbReference type="NCBIfam" id="TIGR00121">
    <property type="entry name" value="birA_ligase"/>
    <property type="match status" value="1"/>
</dbReference>
<keyword evidence="1 6" id="KW-0436">Ligase</keyword>
<dbReference type="PROSITE" id="PS51733">
    <property type="entry name" value="BPL_LPL_CATALYTIC"/>
    <property type="match status" value="1"/>
</dbReference>
<evidence type="ECO:0000259" key="5">
    <source>
        <dbReference type="PROSITE" id="PS51733"/>
    </source>
</evidence>
<dbReference type="Pfam" id="PF03099">
    <property type="entry name" value="BPL_LplA_LipB"/>
    <property type="match status" value="1"/>
</dbReference>
<dbReference type="EC" id="6.3.4.15" evidence="3"/>
<evidence type="ECO:0000256" key="1">
    <source>
        <dbReference type="ARBA" id="ARBA00022598"/>
    </source>
</evidence>
<proteinExistence type="predicted"/>
<dbReference type="PANTHER" id="PTHR12835:SF5">
    <property type="entry name" value="BIOTIN--PROTEIN LIGASE"/>
    <property type="match status" value="1"/>
</dbReference>
<organism evidence="6 7">
    <name type="scientific">Amylibacter marinus</name>
    <dbReference type="NCBI Taxonomy" id="1475483"/>
    <lineage>
        <taxon>Bacteria</taxon>
        <taxon>Pseudomonadati</taxon>
        <taxon>Pseudomonadota</taxon>
        <taxon>Alphaproteobacteria</taxon>
        <taxon>Rhodobacterales</taxon>
        <taxon>Paracoccaceae</taxon>
        <taxon>Amylibacter</taxon>
    </lineage>
</organism>
<dbReference type="Gene3D" id="2.30.30.100">
    <property type="match status" value="1"/>
</dbReference>
<keyword evidence="2" id="KW-0092">Biotin</keyword>
<dbReference type="InterPro" id="IPR004408">
    <property type="entry name" value="Biotin_CoA_COase_ligase"/>
</dbReference>
<dbReference type="Gene3D" id="3.30.930.10">
    <property type="entry name" value="Bira Bifunctional Protein, Domain 2"/>
    <property type="match status" value="1"/>
</dbReference>
<dbReference type="InterPro" id="IPR045864">
    <property type="entry name" value="aa-tRNA-synth_II/BPL/LPL"/>
</dbReference>
<evidence type="ECO:0000313" key="7">
    <source>
        <dbReference type="Proteomes" id="UP001156694"/>
    </source>
</evidence>
<accession>A0ABQ5VTV7</accession>
<evidence type="ECO:0000256" key="2">
    <source>
        <dbReference type="ARBA" id="ARBA00023267"/>
    </source>
</evidence>
<name>A0ABQ5VTV7_9RHOB</name>